<proteinExistence type="predicted"/>
<accession>A0AAD7QKP9</accession>
<dbReference type="RefSeq" id="XP_056040483.1">
    <property type="nucleotide sequence ID" value="XM_056189748.1"/>
</dbReference>
<keyword evidence="2" id="KW-1185">Reference proteome</keyword>
<dbReference type="AlphaFoldDB" id="A0AAD7QKP9"/>
<reference evidence="1" key="1">
    <citation type="submission" date="2023-03" db="EMBL/GenBank/DDBJ databases">
        <title>Near-Complete genome sequence of Lipomyces tetrasporous NRRL Y-64009, an oleaginous yeast capable of growing on lignocellulosic hydrolysates.</title>
        <authorList>
            <consortium name="Lawrence Berkeley National Laboratory"/>
            <person name="Jagtap S.S."/>
            <person name="Liu J.-J."/>
            <person name="Walukiewicz H.E."/>
            <person name="Pangilinan J."/>
            <person name="Lipzen A."/>
            <person name="Ahrendt S."/>
            <person name="Koriabine M."/>
            <person name="Cobaugh K."/>
            <person name="Salamov A."/>
            <person name="Yoshinaga Y."/>
            <person name="Ng V."/>
            <person name="Daum C."/>
            <person name="Grigoriev I.V."/>
            <person name="Slininger P.J."/>
            <person name="Dien B.S."/>
            <person name="Jin Y.-S."/>
            <person name="Rao C.V."/>
        </authorList>
    </citation>
    <scope>NUCLEOTIDE SEQUENCE</scope>
    <source>
        <strain evidence="1">NRRL Y-64009</strain>
    </source>
</reference>
<dbReference type="EMBL" id="JARPMG010000012">
    <property type="protein sequence ID" value="KAJ8097033.1"/>
    <property type="molecule type" value="Genomic_DNA"/>
</dbReference>
<evidence type="ECO:0000313" key="2">
    <source>
        <dbReference type="Proteomes" id="UP001217417"/>
    </source>
</evidence>
<dbReference type="GeneID" id="80884914"/>
<dbReference type="Proteomes" id="UP001217417">
    <property type="component" value="Unassembled WGS sequence"/>
</dbReference>
<sequence length="62" mass="7353">MPYDAYLATSYEEDEEDGDAVIIMSIAYLGDLDVRRNQFYLIVRPIRSFPRKSLWQIFTRFG</sequence>
<evidence type="ECO:0000313" key="1">
    <source>
        <dbReference type="EMBL" id="KAJ8097033.1"/>
    </source>
</evidence>
<protein>
    <submittedName>
        <fullName evidence="1">Uncharacterized protein</fullName>
    </submittedName>
</protein>
<name>A0AAD7QKP9_9ASCO</name>
<organism evidence="1 2">
    <name type="scientific">Lipomyces tetrasporus</name>
    <dbReference type="NCBI Taxonomy" id="54092"/>
    <lineage>
        <taxon>Eukaryota</taxon>
        <taxon>Fungi</taxon>
        <taxon>Dikarya</taxon>
        <taxon>Ascomycota</taxon>
        <taxon>Saccharomycotina</taxon>
        <taxon>Lipomycetes</taxon>
        <taxon>Lipomycetales</taxon>
        <taxon>Lipomycetaceae</taxon>
        <taxon>Lipomyces</taxon>
    </lineage>
</organism>
<gene>
    <name evidence="1" type="ORF">POJ06DRAFT_278546</name>
</gene>
<comment type="caution">
    <text evidence="1">The sequence shown here is derived from an EMBL/GenBank/DDBJ whole genome shotgun (WGS) entry which is preliminary data.</text>
</comment>